<evidence type="ECO:0000313" key="2">
    <source>
        <dbReference type="EMBL" id="KAJ8922865.1"/>
    </source>
</evidence>
<dbReference type="Proteomes" id="UP001159042">
    <property type="component" value="Unassembled WGS sequence"/>
</dbReference>
<dbReference type="AlphaFoldDB" id="A0AAV8W9Y0"/>
<keyword evidence="3" id="KW-1185">Reference proteome</keyword>
<feature type="compositionally biased region" description="Pro residues" evidence="1">
    <location>
        <begin position="872"/>
        <end position="883"/>
    </location>
</feature>
<accession>A0AAV8W9Y0</accession>
<sequence>MHKITKGLKKKKKGKKSKHKEEDLFKPEELEEYRKEHQAGTSEESAVKNEEWKKFIALTSGVDDILKKTQGDLDRIKSTSFFQRKPTESEVQKRTEEVKAAQEAKQALNKEVGKEAPAQLGIVEVSESESEEEDDDNIFDTAYIDAIAAGEVKLAYIPESPSDKQDGDDPFDTTIADRAILGPEVERKGRKLVPIGAAVEVLTGRVQLPTCATQRPISKRQILKERDLLLGSFDDSLNLPKETSVYSEEVPRTLLDDDSVPLPDKPIDLNAPPPVQIITNVASTVVTQENIIPSKDIIDEFDVIDKAIDDPDDIEFEVLAAESLSKSAKAIESLPSNTSGPLADVTWNAFEQNETTNIEVDPFDTTFAENILPGKVELKILEKEILSEDIDFNIRDDSFRLDVQISRSANPVKGTGVEKRIPESELNLIKPEHRDLLGGSNTDLSVINPSTQVRFNQGQSSDIFDAAVVNQVSNSDNAVFDQKICDDVLSDDDFDPRAEEKPRERTVSRPDVLNIANTKTVSFDLTSPKQSDLLGVGESGSKILKPLTPFYVRKSSVPELPIEEEISDPFDTSFASNITPGKAELKIIESELFDPNIEKQLSLVDNDFDPRDEKKAERDKVVGIIKDITNVKLPDTKIEETIDLLATDDEISTKVLTPGGFVTQIPEEISYCDPFDTSTIATNILPGKTELKLLETELIQSGTVPNIDKPIQDLLEEHHDIISHQPLFPSAECGEAVTDEQPDFDPFDTKVYHSPPSAASNPFLLNDDDIQNASDFGDNPFLSSDPFPSSTNATNPFAFEPNVTEQQSDNKFNVNCDDKSSVQDLFATNDVTVLDKTPALDILVNPDPVVAPPQKPQDLNLKCSPPAVGNLPPRPPPPRPPPSKETQDLLMSVMGAMDATSSSLLDKIPPTRTPSPVSMRDLHSPSPTPETGDLLDVGDRATEIVANNKSEDFLKMDLEINCDINQNPEVIQKVQQPKPVRPAPPTRPPKPPPPQKPPPA</sequence>
<protein>
    <recommendedName>
        <fullName evidence="4">Protein stoned-A</fullName>
    </recommendedName>
</protein>
<feature type="compositionally biased region" description="Basic residues" evidence="1">
    <location>
        <begin position="1"/>
        <end position="18"/>
    </location>
</feature>
<feature type="region of interest" description="Disordered" evidence="1">
    <location>
        <begin position="901"/>
        <end position="935"/>
    </location>
</feature>
<feature type="region of interest" description="Disordered" evidence="1">
    <location>
        <begin position="967"/>
        <end position="1000"/>
    </location>
</feature>
<comment type="caution">
    <text evidence="2">The sequence shown here is derived from an EMBL/GenBank/DDBJ whole genome shotgun (WGS) entry which is preliminary data.</text>
</comment>
<organism evidence="2 3">
    <name type="scientific">Exocentrus adspersus</name>
    <dbReference type="NCBI Taxonomy" id="1586481"/>
    <lineage>
        <taxon>Eukaryota</taxon>
        <taxon>Metazoa</taxon>
        <taxon>Ecdysozoa</taxon>
        <taxon>Arthropoda</taxon>
        <taxon>Hexapoda</taxon>
        <taxon>Insecta</taxon>
        <taxon>Pterygota</taxon>
        <taxon>Neoptera</taxon>
        <taxon>Endopterygota</taxon>
        <taxon>Coleoptera</taxon>
        <taxon>Polyphaga</taxon>
        <taxon>Cucujiformia</taxon>
        <taxon>Chrysomeloidea</taxon>
        <taxon>Cerambycidae</taxon>
        <taxon>Lamiinae</taxon>
        <taxon>Acanthocinini</taxon>
        <taxon>Exocentrus</taxon>
    </lineage>
</organism>
<evidence type="ECO:0000256" key="1">
    <source>
        <dbReference type="SAM" id="MobiDB-lite"/>
    </source>
</evidence>
<reference evidence="2 3" key="1">
    <citation type="journal article" date="2023" name="Insect Mol. Biol.">
        <title>Genome sequencing provides insights into the evolution of gene families encoding plant cell wall-degrading enzymes in longhorned beetles.</title>
        <authorList>
            <person name="Shin N.R."/>
            <person name="Okamura Y."/>
            <person name="Kirsch R."/>
            <person name="Pauchet Y."/>
        </authorList>
    </citation>
    <scope>NUCLEOTIDE SEQUENCE [LARGE SCALE GENOMIC DNA]</scope>
    <source>
        <strain evidence="2">EAD_L_NR</strain>
    </source>
</reference>
<evidence type="ECO:0008006" key="4">
    <source>
        <dbReference type="Google" id="ProtNLM"/>
    </source>
</evidence>
<proteinExistence type="predicted"/>
<feature type="compositionally biased region" description="Basic and acidic residues" evidence="1">
    <location>
        <begin position="19"/>
        <end position="38"/>
    </location>
</feature>
<feature type="region of interest" description="Disordered" evidence="1">
    <location>
        <begin position="1"/>
        <end position="46"/>
    </location>
</feature>
<evidence type="ECO:0000313" key="3">
    <source>
        <dbReference type="Proteomes" id="UP001159042"/>
    </source>
</evidence>
<feature type="compositionally biased region" description="Pro residues" evidence="1">
    <location>
        <begin position="979"/>
        <end position="1000"/>
    </location>
</feature>
<gene>
    <name evidence="2" type="ORF">NQ315_007900</name>
</gene>
<name>A0AAV8W9Y0_9CUCU</name>
<feature type="region of interest" description="Disordered" evidence="1">
    <location>
        <begin position="848"/>
        <end position="886"/>
    </location>
</feature>
<dbReference type="EMBL" id="JANEYG010000006">
    <property type="protein sequence ID" value="KAJ8922865.1"/>
    <property type="molecule type" value="Genomic_DNA"/>
</dbReference>